<dbReference type="EMBL" id="BEHT01000002">
    <property type="protein sequence ID" value="GBC97711.1"/>
    <property type="molecule type" value="Genomic_DNA"/>
</dbReference>
<organism evidence="1 2">
    <name type="scientific">Candidatus Fervidibacter japonicus</name>
    <dbReference type="NCBI Taxonomy" id="2035412"/>
    <lineage>
        <taxon>Bacteria</taxon>
        <taxon>Candidatus Fervidibacterota</taxon>
        <taxon>Candidatus Fervidibacter</taxon>
    </lineage>
</organism>
<gene>
    <name evidence="1" type="ORF">HRbin17_00200</name>
</gene>
<protein>
    <submittedName>
        <fullName evidence="1">Uncharacterized protein</fullName>
    </submittedName>
</protein>
<comment type="caution">
    <text evidence="1">The sequence shown here is derived from an EMBL/GenBank/DDBJ whole genome shotgun (WGS) entry which is preliminary data.</text>
</comment>
<dbReference type="AlphaFoldDB" id="A0A2H5X956"/>
<evidence type="ECO:0000313" key="2">
    <source>
        <dbReference type="Proteomes" id="UP000236173"/>
    </source>
</evidence>
<evidence type="ECO:0000313" key="1">
    <source>
        <dbReference type="EMBL" id="GBC97711.1"/>
    </source>
</evidence>
<name>A0A2H5X956_9BACT</name>
<reference evidence="2" key="1">
    <citation type="submission" date="2017-09" db="EMBL/GenBank/DDBJ databases">
        <title>Metaegenomics of thermophilic ammonia-oxidizing enrichment culture.</title>
        <authorList>
            <person name="Kato S."/>
            <person name="Suzuki K."/>
        </authorList>
    </citation>
    <scope>NUCLEOTIDE SEQUENCE [LARGE SCALE GENOMIC DNA]</scope>
</reference>
<accession>A0A2H5X956</accession>
<sequence length="78" mass="8857">MRPPPDRAAEFAERYGQRAEAVGAATHPHHIGVSRGEMKIAILHAREIRRRWTILDAASLVGVSPDRLDEVMQRCSWR</sequence>
<dbReference type="Proteomes" id="UP000236173">
    <property type="component" value="Unassembled WGS sequence"/>
</dbReference>
<dbReference type="Gene3D" id="1.20.1090.10">
    <property type="entry name" value="Dehydroquinate synthase-like - alpha domain"/>
    <property type="match status" value="1"/>
</dbReference>
<proteinExistence type="predicted"/>